<feature type="transmembrane region" description="Helical" evidence="6">
    <location>
        <begin position="237"/>
        <end position="260"/>
    </location>
</feature>
<keyword evidence="3 6" id="KW-1133">Transmembrane helix</keyword>
<name>A0AAE3KGI2_9PSEU</name>
<dbReference type="PANTHER" id="PTHR36834:SF1">
    <property type="entry name" value="INTEGRAL MEMBRANE PROTEIN"/>
    <property type="match status" value="1"/>
</dbReference>
<evidence type="ECO:0000313" key="10">
    <source>
        <dbReference type="Proteomes" id="UP001206128"/>
    </source>
</evidence>
<dbReference type="PANTHER" id="PTHR36834">
    <property type="entry name" value="MEMBRANE PROTEIN-RELATED"/>
    <property type="match status" value="1"/>
</dbReference>
<accession>A0AAE3KGI2</accession>
<dbReference type="EMBL" id="JAMTCK010000006">
    <property type="protein sequence ID" value="MCP2166220.1"/>
    <property type="molecule type" value="Genomic_DNA"/>
</dbReference>
<feature type="transmembrane region" description="Helical" evidence="6">
    <location>
        <begin position="172"/>
        <end position="193"/>
    </location>
</feature>
<feature type="transmembrane region" description="Helical" evidence="6">
    <location>
        <begin position="12"/>
        <end position="32"/>
    </location>
</feature>
<evidence type="ECO:0000256" key="4">
    <source>
        <dbReference type="ARBA" id="ARBA00023136"/>
    </source>
</evidence>
<proteinExistence type="predicted"/>
<evidence type="ECO:0000256" key="3">
    <source>
        <dbReference type="ARBA" id="ARBA00022989"/>
    </source>
</evidence>
<feature type="transmembrane region" description="Helical" evidence="6">
    <location>
        <begin position="309"/>
        <end position="331"/>
    </location>
</feature>
<keyword evidence="4 6" id="KW-0472">Membrane</keyword>
<sequence>MATAYLDNIRTGLITFLGVGFALVLPVIGVHYLRYGRVEPRRSLVLYALMAYGIVTAALVFLPFPDPATVCHGQQTVQPWPLQWISDLNTELAKHGRSGVVAVLTSNAVLQVAFNVVLFAPLGVFLRRAFGRGLGWAAAAGFTASLLVEITQLTGNFGMYECAYRIFDVDDLMANTLGAVLGWLVAPVCVFVPRLRPLTHVKALPNAVGVPRKCFALLADVLLATLLGELVSEDDALSTLLVLVLFRVLMPALTGGWTPGGWLLRFQLRRVDGDRAGLARIALHEALGPVGLVVLALPSLVAVSLWPPLLLPTLALDGLALMFVGLGWVVVPAFRRDQRGWSELLAGLRAVRASPGRAARPAQPAQPARPAQLARTAPPTTRPRPPRP</sequence>
<keyword evidence="10" id="KW-1185">Reference proteome</keyword>
<feature type="transmembrane region" description="Helical" evidence="6">
    <location>
        <begin position="214"/>
        <end position="231"/>
    </location>
</feature>
<organism evidence="9 10">
    <name type="scientific">Goodfellowiella coeruleoviolacea</name>
    <dbReference type="NCBI Taxonomy" id="334858"/>
    <lineage>
        <taxon>Bacteria</taxon>
        <taxon>Bacillati</taxon>
        <taxon>Actinomycetota</taxon>
        <taxon>Actinomycetes</taxon>
        <taxon>Pseudonocardiales</taxon>
        <taxon>Pseudonocardiaceae</taxon>
        <taxon>Goodfellowiella</taxon>
    </lineage>
</organism>
<keyword evidence="2 6" id="KW-0812">Transmembrane</keyword>
<gene>
    <name evidence="9" type="ORF">LX83_003079</name>
</gene>
<feature type="domain" description="VanZ-like" evidence="7">
    <location>
        <begin position="50"/>
        <end position="188"/>
    </location>
</feature>
<dbReference type="InterPro" id="IPR053150">
    <property type="entry name" value="Teicoplanin_resist-assoc"/>
</dbReference>
<comment type="subcellular location">
    <subcellularLocation>
        <location evidence="1">Membrane</location>
        <topology evidence="1">Multi-pass membrane protein</topology>
    </subcellularLocation>
</comment>
<evidence type="ECO:0000259" key="8">
    <source>
        <dbReference type="Pfam" id="PF06271"/>
    </source>
</evidence>
<dbReference type="Pfam" id="PF06271">
    <property type="entry name" value="RDD"/>
    <property type="match status" value="1"/>
</dbReference>
<feature type="compositionally biased region" description="Low complexity" evidence="5">
    <location>
        <begin position="354"/>
        <end position="379"/>
    </location>
</feature>
<evidence type="ECO:0000256" key="6">
    <source>
        <dbReference type="SAM" id="Phobius"/>
    </source>
</evidence>
<comment type="caution">
    <text evidence="9">The sequence shown here is derived from an EMBL/GenBank/DDBJ whole genome shotgun (WGS) entry which is preliminary data.</text>
</comment>
<evidence type="ECO:0000259" key="7">
    <source>
        <dbReference type="Pfam" id="PF04892"/>
    </source>
</evidence>
<protein>
    <submittedName>
        <fullName evidence="9">RDD family protein</fullName>
    </submittedName>
</protein>
<reference evidence="9" key="1">
    <citation type="submission" date="2022-06" db="EMBL/GenBank/DDBJ databases">
        <title>Genomic Encyclopedia of Archaeal and Bacterial Type Strains, Phase II (KMG-II): from individual species to whole genera.</title>
        <authorList>
            <person name="Goeker M."/>
        </authorList>
    </citation>
    <scope>NUCLEOTIDE SEQUENCE</scope>
    <source>
        <strain evidence="9">DSM 43935</strain>
    </source>
</reference>
<feature type="region of interest" description="Disordered" evidence="5">
    <location>
        <begin position="354"/>
        <end position="388"/>
    </location>
</feature>
<evidence type="ECO:0000256" key="5">
    <source>
        <dbReference type="SAM" id="MobiDB-lite"/>
    </source>
</evidence>
<dbReference type="Proteomes" id="UP001206128">
    <property type="component" value="Unassembled WGS sequence"/>
</dbReference>
<dbReference type="InterPro" id="IPR010432">
    <property type="entry name" value="RDD"/>
</dbReference>
<feature type="transmembrane region" description="Helical" evidence="6">
    <location>
        <begin position="44"/>
        <end position="64"/>
    </location>
</feature>
<feature type="transmembrane region" description="Helical" evidence="6">
    <location>
        <begin position="281"/>
        <end position="303"/>
    </location>
</feature>
<evidence type="ECO:0000256" key="2">
    <source>
        <dbReference type="ARBA" id="ARBA00022692"/>
    </source>
</evidence>
<dbReference type="InterPro" id="IPR006976">
    <property type="entry name" value="VanZ-like"/>
</dbReference>
<dbReference type="AlphaFoldDB" id="A0AAE3KGI2"/>
<evidence type="ECO:0000313" key="9">
    <source>
        <dbReference type="EMBL" id="MCP2166220.1"/>
    </source>
</evidence>
<evidence type="ECO:0000256" key="1">
    <source>
        <dbReference type="ARBA" id="ARBA00004141"/>
    </source>
</evidence>
<dbReference type="GO" id="GO:0016020">
    <property type="term" value="C:membrane"/>
    <property type="evidence" value="ECO:0007669"/>
    <property type="project" value="UniProtKB-SubCell"/>
</dbReference>
<dbReference type="Pfam" id="PF04892">
    <property type="entry name" value="VanZ"/>
    <property type="match status" value="1"/>
</dbReference>
<feature type="transmembrane region" description="Helical" evidence="6">
    <location>
        <begin position="133"/>
        <end position="152"/>
    </location>
</feature>
<feature type="transmembrane region" description="Helical" evidence="6">
    <location>
        <begin position="108"/>
        <end position="126"/>
    </location>
</feature>
<feature type="domain" description="RDD" evidence="8">
    <location>
        <begin position="235"/>
        <end position="341"/>
    </location>
</feature>
<dbReference type="RefSeq" id="WP_253771850.1">
    <property type="nucleotide sequence ID" value="NZ_JAMTCK010000006.1"/>
</dbReference>